<dbReference type="SUPFAM" id="SSF46938">
    <property type="entry name" value="CRAL/TRIO N-terminal domain"/>
    <property type="match status" value="1"/>
</dbReference>
<feature type="region of interest" description="Disordered" evidence="17">
    <location>
        <begin position="1"/>
        <end position="86"/>
    </location>
</feature>
<keyword evidence="8" id="KW-0479">Metal-binding</keyword>
<feature type="domain" description="CRAL-TRIO" evidence="18">
    <location>
        <begin position="212"/>
        <end position="347"/>
    </location>
</feature>
<comment type="caution">
    <text evidence="19">The sequence shown here is derived from an EMBL/GenBank/DDBJ whole genome shotgun (WGS) entry which is preliminary data.</text>
</comment>
<dbReference type="GO" id="GO:0043001">
    <property type="term" value="P:Golgi to plasma membrane protein transport"/>
    <property type="evidence" value="ECO:0007669"/>
    <property type="project" value="TreeGrafter"/>
</dbReference>
<evidence type="ECO:0000256" key="2">
    <source>
        <dbReference type="ARBA" id="ARBA00004406"/>
    </source>
</evidence>
<keyword evidence="6 16" id="KW-0963">Cytoplasm</keyword>
<keyword evidence="20" id="KW-1185">Reference proteome</keyword>
<evidence type="ECO:0000313" key="20">
    <source>
        <dbReference type="Proteomes" id="UP000800235"/>
    </source>
</evidence>
<comment type="cofactor">
    <cofactor evidence="1">
        <name>heme b</name>
        <dbReference type="ChEBI" id="CHEBI:60344"/>
    </cofactor>
</comment>
<dbReference type="InterPro" id="IPR011074">
    <property type="entry name" value="CRAL/TRIO_N_dom"/>
</dbReference>
<dbReference type="InterPro" id="IPR001251">
    <property type="entry name" value="CRAL-TRIO_dom"/>
</dbReference>
<feature type="compositionally biased region" description="Polar residues" evidence="17">
    <location>
        <begin position="73"/>
        <end position="85"/>
    </location>
</feature>
<dbReference type="PANTHER" id="PTHR47669">
    <property type="entry name" value="PHOSPHATIDYLINOSITOL TRANSFER PROTEIN SFH5"/>
    <property type="match status" value="1"/>
</dbReference>
<keyword evidence="9 16" id="KW-0256">Endoplasmic reticulum</keyword>
<dbReference type="InterPro" id="IPR036865">
    <property type="entry name" value="CRAL-TRIO_dom_sf"/>
</dbReference>
<keyword evidence="10 16" id="KW-0492">Microsome</keyword>
<keyword evidence="13 16" id="KW-0472">Membrane</keyword>
<evidence type="ECO:0000256" key="12">
    <source>
        <dbReference type="ARBA" id="ARBA00023055"/>
    </source>
</evidence>
<dbReference type="AlphaFoldDB" id="A0A9P4TTC8"/>
<evidence type="ECO:0000256" key="1">
    <source>
        <dbReference type="ARBA" id="ARBA00001970"/>
    </source>
</evidence>
<comment type="catalytic activity">
    <reaction evidence="14">
        <text>a 1,2-diacyl-sn-glycero-3-phospho-(1D-myo-inositol)(in) = a 1,2-diacyl-sn-glycero-3-phospho-(1D-myo-inositol)(out)</text>
        <dbReference type="Rhea" id="RHEA:38691"/>
        <dbReference type="ChEBI" id="CHEBI:57880"/>
    </reaction>
    <physiologicalReaction direction="left-to-right" evidence="14">
        <dbReference type="Rhea" id="RHEA:38692"/>
    </physiologicalReaction>
</comment>
<evidence type="ECO:0000256" key="10">
    <source>
        <dbReference type="ARBA" id="ARBA00022848"/>
    </source>
</evidence>
<dbReference type="Pfam" id="PF03765">
    <property type="entry name" value="CRAL_TRIO_N"/>
    <property type="match status" value="1"/>
</dbReference>
<protein>
    <recommendedName>
        <fullName evidence="4 16">Phosphatidylinositol transfer protein SFH5</fullName>
        <shortName evidence="16">PITP SFH5</shortName>
    </recommendedName>
</protein>
<keyword evidence="12 16" id="KW-0445">Lipid transport</keyword>
<dbReference type="PROSITE" id="PS50191">
    <property type="entry name" value="CRAL_TRIO"/>
    <property type="match status" value="1"/>
</dbReference>
<sequence>MADVAKPLELAPEEKPPTEEPSSEPVTSPPAGIVPLTEEPKPQAEAPPTKPASEEDKPKVEETVTAAPVTKPAESSSSNGPTWQPINDDHPISLLLKQLPAILKETSYAEVYGITLDPSGPFHTKLILQKFLRGNANDVDKAATQLKNTLKWRKEFQPLKALEETFSKERFGGLGYVVELTDVPGSENKKDIATFNIYGAVKDNKKTFGDIDAFLRWRVALMELGIQKLALLTVTTPIPDFGSGPDPHQGIQIHDYLQVSFLRQDPHVKAASKAAIDTFSAYYPETLSRKIFVSVPLLMQWMFTAMKVLLSRETVKKFSVLSYANQLHTALGGSVPKGYGGSGGSLEEVGETVKLE</sequence>
<evidence type="ECO:0000256" key="3">
    <source>
        <dbReference type="ARBA" id="ARBA00006667"/>
    </source>
</evidence>
<reference evidence="19" key="1">
    <citation type="journal article" date="2020" name="Stud. Mycol.">
        <title>101 Dothideomycetes genomes: a test case for predicting lifestyles and emergence of pathogens.</title>
        <authorList>
            <person name="Haridas S."/>
            <person name="Albert R."/>
            <person name="Binder M."/>
            <person name="Bloem J."/>
            <person name="Labutti K."/>
            <person name="Salamov A."/>
            <person name="Andreopoulos B."/>
            <person name="Baker S."/>
            <person name="Barry K."/>
            <person name="Bills G."/>
            <person name="Bluhm B."/>
            <person name="Cannon C."/>
            <person name="Castanera R."/>
            <person name="Culley D."/>
            <person name="Daum C."/>
            <person name="Ezra D."/>
            <person name="Gonzalez J."/>
            <person name="Henrissat B."/>
            <person name="Kuo A."/>
            <person name="Liang C."/>
            <person name="Lipzen A."/>
            <person name="Lutzoni F."/>
            <person name="Magnuson J."/>
            <person name="Mondo S."/>
            <person name="Nolan M."/>
            <person name="Ohm R."/>
            <person name="Pangilinan J."/>
            <person name="Park H.-J."/>
            <person name="Ramirez L."/>
            <person name="Alfaro M."/>
            <person name="Sun H."/>
            <person name="Tritt A."/>
            <person name="Yoshinaga Y."/>
            <person name="Zwiers L.-H."/>
            <person name="Turgeon B."/>
            <person name="Goodwin S."/>
            <person name="Spatafora J."/>
            <person name="Crous P."/>
            <person name="Grigoriev I."/>
        </authorList>
    </citation>
    <scope>NUCLEOTIDE SEQUENCE</scope>
    <source>
        <strain evidence="19">CBS 130266</strain>
    </source>
</reference>
<dbReference type="GO" id="GO:0032541">
    <property type="term" value="C:cortical endoplasmic reticulum"/>
    <property type="evidence" value="ECO:0007669"/>
    <property type="project" value="TreeGrafter"/>
</dbReference>
<comment type="similarity">
    <text evidence="3 16">Belongs to the SFH5 family.</text>
</comment>
<dbReference type="InterPro" id="IPR042938">
    <property type="entry name" value="Sfh5"/>
</dbReference>
<evidence type="ECO:0000256" key="4">
    <source>
        <dbReference type="ARBA" id="ARBA00018320"/>
    </source>
</evidence>
<keyword evidence="5 16" id="KW-0813">Transport</keyword>
<evidence type="ECO:0000259" key="18">
    <source>
        <dbReference type="PROSITE" id="PS50191"/>
    </source>
</evidence>
<dbReference type="GO" id="GO:0005886">
    <property type="term" value="C:plasma membrane"/>
    <property type="evidence" value="ECO:0007669"/>
    <property type="project" value="TreeGrafter"/>
</dbReference>
<evidence type="ECO:0000256" key="17">
    <source>
        <dbReference type="SAM" id="MobiDB-lite"/>
    </source>
</evidence>
<dbReference type="GO" id="GO:0005789">
    <property type="term" value="C:endoplasmic reticulum membrane"/>
    <property type="evidence" value="ECO:0007669"/>
    <property type="project" value="UniProtKB-SubCell"/>
</dbReference>
<feature type="compositionally biased region" description="Basic and acidic residues" evidence="17">
    <location>
        <begin position="52"/>
        <end position="62"/>
    </location>
</feature>
<feature type="compositionally biased region" description="Low complexity" evidence="17">
    <location>
        <begin position="1"/>
        <end position="10"/>
    </location>
</feature>
<dbReference type="CDD" id="cd00170">
    <property type="entry name" value="SEC14"/>
    <property type="match status" value="1"/>
</dbReference>
<dbReference type="GO" id="GO:0017157">
    <property type="term" value="P:regulation of exocytosis"/>
    <property type="evidence" value="ECO:0007669"/>
    <property type="project" value="TreeGrafter"/>
</dbReference>
<evidence type="ECO:0000256" key="6">
    <source>
        <dbReference type="ARBA" id="ARBA00022490"/>
    </source>
</evidence>
<evidence type="ECO:0000256" key="15">
    <source>
        <dbReference type="ARBA" id="ARBA00024180"/>
    </source>
</evidence>
<gene>
    <name evidence="19" type="ORF">EJ08DRAFT_621260</name>
</gene>
<dbReference type="PANTHER" id="PTHR47669:SF1">
    <property type="entry name" value="PHOSPHATIDYLINOSITOL TRANSFER PROTEIN SFH5"/>
    <property type="match status" value="1"/>
</dbReference>
<dbReference type="GO" id="GO:0046872">
    <property type="term" value="F:metal ion binding"/>
    <property type="evidence" value="ECO:0007669"/>
    <property type="project" value="UniProtKB-KW"/>
</dbReference>
<dbReference type="Pfam" id="PF00650">
    <property type="entry name" value="CRAL_TRIO"/>
    <property type="match status" value="1"/>
</dbReference>
<comment type="subcellular location">
    <subcellularLocation>
        <location evidence="16">Cytoplasm</location>
    </subcellularLocation>
    <subcellularLocation>
        <location evidence="2 16">Endoplasmic reticulum membrane</location>
        <topology evidence="2 16">Peripheral membrane protein</topology>
    </subcellularLocation>
    <subcellularLocation>
        <location evidence="16">Microsome membrane</location>
        <topology evidence="16">Peripheral membrane protein</topology>
    </subcellularLocation>
</comment>
<dbReference type="Gene3D" id="3.40.525.10">
    <property type="entry name" value="CRAL-TRIO lipid binding domain"/>
    <property type="match status" value="1"/>
</dbReference>
<dbReference type="FunFam" id="3.40.525.10:FF:000018">
    <property type="entry name" value="Phosphatidylinositol transfer protein SFH5"/>
    <property type="match status" value="1"/>
</dbReference>
<evidence type="ECO:0000313" key="19">
    <source>
        <dbReference type="EMBL" id="KAF2419031.1"/>
    </source>
</evidence>
<proteinExistence type="inferred from homology"/>
<evidence type="ECO:0000256" key="14">
    <source>
        <dbReference type="ARBA" id="ARBA00024146"/>
    </source>
</evidence>
<organism evidence="19 20">
    <name type="scientific">Tothia fuscella</name>
    <dbReference type="NCBI Taxonomy" id="1048955"/>
    <lineage>
        <taxon>Eukaryota</taxon>
        <taxon>Fungi</taxon>
        <taxon>Dikarya</taxon>
        <taxon>Ascomycota</taxon>
        <taxon>Pezizomycotina</taxon>
        <taxon>Dothideomycetes</taxon>
        <taxon>Pleosporomycetidae</taxon>
        <taxon>Venturiales</taxon>
        <taxon>Cylindrosympodiaceae</taxon>
        <taxon>Tothia</taxon>
    </lineage>
</organism>
<dbReference type="GO" id="GO:0008526">
    <property type="term" value="F:phosphatidylinositol transfer activity"/>
    <property type="evidence" value="ECO:0007669"/>
    <property type="project" value="UniProtKB-UniRule"/>
</dbReference>
<evidence type="ECO:0000256" key="5">
    <source>
        <dbReference type="ARBA" id="ARBA00022448"/>
    </source>
</evidence>
<dbReference type="GO" id="GO:0005829">
    <property type="term" value="C:cytosol"/>
    <property type="evidence" value="ECO:0007669"/>
    <property type="project" value="TreeGrafter"/>
</dbReference>
<name>A0A9P4TTC8_9PEZI</name>
<accession>A0A9P4TTC8</accession>
<keyword evidence="11" id="KW-0408">Iron</keyword>
<dbReference type="SUPFAM" id="SSF52087">
    <property type="entry name" value="CRAL/TRIO domain"/>
    <property type="match status" value="1"/>
</dbReference>
<evidence type="ECO:0000256" key="13">
    <source>
        <dbReference type="ARBA" id="ARBA00023136"/>
    </source>
</evidence>
<evidence type="ECO:0000256" key="16">
    <source>
        <dbReference type="RuleBase" id="RU367059"/>
    </source>
</evidence>
<comment type="function">
    <text evidence="15">Non-classical phosphatidylinositol (PtdIns) transfer protein (PITP), which exhibits PtdIns-binding/transfer activity in the absence of detectable PtdCho-binding/transfer activity. Regulates PtdIns(4,5)P2 homeostasis at the plasma membrane. Heme-binding protein that may play a role in organic oxidant-induced stress responses.</text>
</comment>
<keyword evidence="7" id="KW-0349">Heme</keyword>
<evidence type="ECO:0000256" key="11">
    <source>
        <dbReference type="ARBA" id="ARBA00023004"/>
    </source>
</evidence>
<dbReference type="Proteomes" id="UP000800235">
    <property type="component" value="Unassembled WGS sequence"/>
</dbReference>
<evidence type="ECO:0000256" key="8">
    <source>
        <dbReference type="ARBA" id="ARBA00022723"/>
    </source>
</evidence>
<dbReference type="EMBL" id="MU007120">
    <property type="protein sequence ID" value="KAF2419031.1"/>
    <property type="molecule type" value="Genomic_DNA"/>
</dbReference>
<dbReference type="OrthoDB" id="75724at2759"/>
<evidence type="ECO:0000256" key="7">
    <source>
        <dbReference type="ARBA" id="ARBA00022617"/>
    </source>
</evidence>
<dbReference type="InterPro" id="IPR036273">
    <property type="entry name" value="CRAL/TRIO_N_dom_sf"/>
</dbReference>
<evidence type="ECO:0000256" key="9">
    <source>
        <dbReference type="ARBA" id="ARBA00022824"/>
    </source>
</evidence>